<evidence type="ECO:0000259" key="1">
    <source>
        <dbReference type="PROSITE" id="PS50053"/>
    </source>
</evidence>
<dbReference type="EnsemblPlants" id="Solyc02g061720.2.1">
    <property type="protein sequence ID" value="Solyc02g061720.2.1"/>
    <property type="gene ID" value="Solyc02g061720.2"/>
</dbReference>
<dbReference type="SMART" id="SM00213">
    <property type="entry name" value="UBQ"/>
    <property type="match status" value="1"/>
</dbReference>
<dbReference type="PANTHER" id="PTHR10677">
    <property type="entry name" value="UBIQUILIN"/>
    <property type="match status" value="1"/>
</dbReference>
<dbReference type="GO" id="GO:0006511">
    <property type="term" value="P:ubiquitin-dependent protein catabolic process"/>
    <property type="evidence" value="ECO:0000318"/>
    <property type="project" value="GO_Central"/>
</dbReference>
<dbReference type="AlphaFoldDB" id="A0A3Q7FJ31"/>
<feature type="domain" description="Ubiquitin-like" evidence="1">
    <location>
        <begin position="24"/>
        <end position="93"/>
    </location>
</feature>
<dbReference type="STRING" id="4081.A0A3Q7FJ31"/>
<dbReference type="Gene3D" id="3.10.20.90">
    <property type="entry name" value="Phosphatidylinositol 3-kinase Catalytic Subunit, Chain A, domain 1"/>
    <property type="match status" value="1"/>
</dbReference>
<dbReference type="SUPFAM" id="SSF54236">
    <property type="entry name" value="Ubiquitin-like"/>
    <property type="match status" value="1"/>
</dbReference>
<proteinExistence type="predicted"/>
<dbReference type="Pfam" id="PF23195">
    <property type="entry name" value="UBQLN1"/>
    <property type="match status" value="1"/>
</dbReference>
<dbReference type="InterPro" id="IPR000626">
    <property type="entry name" value="Ubiquitin-like_dom"/>
</dbReference>
<dbReference type="Pfam" id="PF00240">
    <property type="entry name" value="ubiquitin"/>
    <property type="match status" value="1"/>
</dbReference>
<organism evidence="2">
    <name type="scientific">Solanum lycopersicum</name>
    <name type="common">Tomato</name>
    <name type="synonym">Lycopersicon esculentum</name>
    <dbReference type="NCBI Taxonomy" id="4081"/>
    <lineage>
        <taxon>Eukaryota</taxon>
        <taxon>Viridiplantae</taxon>
        <taxon>Streptophyta</taxon>
        <taxon>Embryophyta</taxon>
        <taxon>Tracheophyta</taxon>
        <taxon>Spermatophyta</taxon>
        <taxon>Magnoliopsida</taxon>
        <taxon>eudicotyledons</taxon>
        <taxon>Gunneridae</taxon>
        <taxon>Pentapetalae</taxon>
        <taxon>asterids</taxon>
        <taxon>lamiids</taxon>
        <taxon>Solanales</taxon>
        <taxon>Solanaceae</taxon>
        <taxon>Solanoideae</taxon>
        <taxon>Solaneae</taxon>
        <taxon>Solanum</taxon>
        <taxon>Solanum subgen. Lycopersicon</taxon>
    </lineage>
</organism>
<dbReference type="InterPro" id="IPR029071">
    <property type="entry name" value="Ubiquitin-like_domsf"/>
</dbReference>
<evidence type="ECO:0000313" key="3">
    <source>
        <dbReference type="Proteomes" id="UP000004994"/>
    </source>
</evidence>
<reference evidence="2" key="2">
    <citation type="submission" date="2019-01" db="UniProtKB">
        <authorList>
            <consortium name="EnsemblPlants"/>
        </authorList>
    </citation>
    <scope>IDENTIFICATION</scope>
    <source>
        <strain evidence="2">cv. Heinz 1706</strain>
    </source>
</reference>
<protein>
    <recommendedName>
        <fullName evidence="1">Ubiquitin-like domain-containing protein</fullName>
    </recommendedName>
</protein>
<evidence type="ECO:0000313" key="2">
    <source>
        <dbReference type="EnsemblPlants" id="Solyc02g061720.2.1"/>
    </source>
</evidence>
<dbReference type="Proteomes" id="UP000004994">
    <property type="component" value="Chromosome 2"/>
</dbReference>
<dbReference type="InterPro" id="IPR015496">
    <property type="entry name" value="Ubiquilin"/>
</dbReference>
<dbReference type="PANTHER" id="PTHR10677:SF3">
    <property type="entry name" value="FI07626P-RELATED"/>
    <property type="match status" value="1"/>
</dbReference>
<keyword evidence="3" id="KW-1185">Reference proteome</keyword>
<reference evidence="2" key="1">
    <citation type="journal article" date="2012" name="Nature">
        <title>The tomato genome sequence provides insights into fleshy fruit evolution.</title>
        <authorList>
            <consortium name="Tomato Genome Consortium"/>
        </authorList>
    </citation>
    <scope>NUCLEOTIDE SEQUENCE [LARGE SCALE GENOMIC DNA]</scope>
    <source>
        <strain evidence="2">cv. Heinz 1706</strain>
    </source>
</reference>
<dbReference type="GO" id="GO:0031593">
    <property type="term" value="F:polyubiquitin modification-dependent protein binding"/>
    <property type="evidence" value="ECO:0000318"/>
    <property type="project" value="GO_Central"/>
</dbReference>
<dbReference type="FunFam" id="3.10.20.90:FF:000447">
    <property type="entry name" value="Large proline-rich protein bag6-A"/>
    <property type="match status" value="1"/>
</dbReference>
<sequence length="292" mass="31722">MDGGDTYQTVKDDSGDIAGGGETVTINIRCVNDSKLSVQVSLDSTVGLFKSILSQPTDIPAEEQKVIYNGRILKDDQTLKSCGLEADHTVHLIRGSAAAASASATNVVNPNANQDAPRVAVPTTGGLFIRVGGGPLFSGLGSRGGSFGAGLPDFEQVQQHDSNMMREILNMPLVQDLVNDPEIICNFIVSSPQMREYVNLNPELPQIFNDPAIFLQTWEAARNELMHETIRTIQWSLSHTESSLEEFNMLRHMYENVQEPFLNATSMAGDTRNDSGTNPFVALLGAQEQGRN</sequence>
<dbReference type="PROSITE" id="PS50053">
    <property type="entry name" value="UBIQUITIN_2"/>
    <property type="match status" value="1"/>
</dbReference>
<dbReference type="Gramene" id="Solyc02g061720.2.1">
    <property type="protein sequence ID" value="Solyc02g061720.2.1"/>
    <property type="gene ID" value="Solyc02g061720.2"/>
</dbReference>
<dbReference type="OMA" id="PELMHEM"/>
<name>A0A3Q7FJ31_SOLLC</name>
<dbReference type="PaxDb" id="4081-Solyc02g061720.1.1"/>
<dbReference type="GO" id="GO:0005829">
    <property type="term" value="C:cytosol"/>
    <property type="evidence" value="ECO:0000318"/>
    <property type="project" value="GO_Central"/>
</dbReference>
<dbReference type="InParanoid" id="A0A3Q7FJ31"/>
<dbReference type="CDD" id="cd16106">
    <property type="entry name" value="Ubl_Dsk2p_like"/>
    <property type="match status" value="1"/>
</dbReference>
<accession>A0A3Q7FJ31</accession>